<name>A0AAD7QKN3_9ASCO</name>
<dbReference type="FunFam" id="1.10.287.3980:FF:000001">
    <property type="entry name" value="Mitochondrial ribosomal protein L34"/>
    <property type="match status" value="1"/>
</dbReference>
<dbReference type="PANTHER" id="PTHR14503:SF4">
    <property type="entry name" value="LARGE RIBOSOMAL SUBUNIT PROTEIN BL34M"/>
    <property type="match status" value="1"/>
</dbReference>
<evidence type="ECO:0000313" key="6">
    <source>
        <dbReference type="Proteomes" id="UP001217417"/>
    </source>
</evidence>
<dbReference type="GO" id="GO:0006412">
    <property type="term" value="P:translation"/>
    <property type="evidence" value="ECO:0007669"/>
    <property type="project" value="InterPro"/>
</dbReference>
<dbReference type="GeneID" id="80886220"/>
<evidence type="ECO:0000256" key="3">
    <source>
        <dbReference type="ARBA" id="ARBA00023274"/>
    </source>
</evidence>
<reference evidence="5" key="1">
    <citation type="submission" date="2023-03" db="EMBL/GenBank/DDBJ databases">
        <title>Near-Complete genome sequence of Lipomyces tetrasporous NRRL Y-64009, an oleaginous yeast capable of growing on lignocellulosic hydrolysates.</title>
        <authorList>
            <consortium name="Lawrence Berkeley National Laboratory"/>
            <person name="Jagtap S.S."/>
            <person name="Liu J.-J."/>
            <person name="Walukiewicz H.E."/>
            <person name="Pangilinan J."/>
            <person name="Lipzen A."/>
            <person name="Ahrendt S."/>
            <person name="Koriabine M."/>
            <person name="Cobaugh K."/>
            <person name="Salamov A."/>
            <person name="Yoshinaga Y."/>
            <person name="Ng V."/>
            <person name="Daum C."/>
            <person name="Grigoriev I.V."/>
            <person name="Slininger P.J."/>
            <person name="Dien B.S."/>
            <person name="Jin Y.-S."/>
            <person name="Rao C.V."/>
        </authorList>
    </citation>
    <scope>NUCLEOTIDE SEQUENCE</scope>
    <source>
        <strain evidence="5">NRRL Y-64009</strain>
    </source>
</reference>
<organism evidence="5 6">
    <name type="scientific">Lipomyces tetrasporus</name>
    <dbReference type="NCBI Taxonomy" id="54092"/>
    <lineage>
        <taxon>Eukaryota</taxon>
        <taxon>Fungi</taxon>
        <taxon>Dikarya</taxon>
        <taxon>Ascomycota</taxon>
        <taxon>Saccharomycotina</taxon>
        <taxon>Lipomycetes</taxon>
        <taxon>Lipomycetales</taxon>
        <taxon>Lipomycetaceae</taxon>
        <taxon>Lipomyces</taxon>
    </lineage>
</organism>
<dbReference type="AlphaFoldDB" id="A0AAD7QKN3"/>
<dbReference type="PANTHER" id="PTHR14503">
    <property type="entry name" value="MITOCHONDRIAL RIBOSOMAL PROTEIN 34 FAMILY MEMBER"/>
    <property type="match status" value="1"/>
</dbReference>
<dbReference type="Pfam" id="PF00468">
    <property type="entry name" value="Ribosomal_L34"/>
    <property type="match status" value="1"/>
</dbReference>
<sequence>MFFRCMSLLFASSNLQEARSSLLPSHTRMLLNSNSRAPIPTTPASILSSPSGLLPQMGSAVFPQFGQRRWKARGNTYQPSTVKRKRHYGFRARLKTKNGRRILMRRREKGRWYLSH</sequence>
<accession>A0AAD7QKN3</accession>
<dbReference type="EMBL" id="JARPMG010000013">
    <property type="protein sequence ID" value="KAJ8096843.1"/>
    <property type="molecule type" value="Genomic_DNA"/>
</dbReference>
<comment type="similarity">
    <text evidence="1">Belongs to the bacterial ribosomal protein bL34 family.</text>
</comment>
<evidence type="ECO:0000256" key="2">
    <source>
        <dbReference type="ARBA" id="ARBA00022980"/>
    </source>
</evidence>
<evidence type="ECO:0000313" key="5">
    <source>
        <dbReference type="EMBL" id="KAJ8096843.1"/>
    </source>
</evidence>
<keyword evidence="3" id="KW-0687">Ribonucleoprotein</keyword>
<dbReference type="GO" id="GO:0003735">
    <property type="term" value="F:structural constituent of ribosome"/>
    <property type="evidence" value="ECO:0007669"/>
    <property type="project" value="InterPro"/>
</dbReference>
<dbReference type="RefSeq" id="XP_056040293.1">
    <property type="nucleotide sequence ID" value="XM_056191054.1"/>
</dbReference>
<dbReference type="GO" id="GO:0005762">
    <property type="term" value="C:mitochondrial large ribosomal subunit"/>
    <property type="evidence" value="ECO:0007669"/>
    <property type="project" value="TreeGrafter"/>
</dbReference>
<comment type="caution">
    <text evidence="5">The sequence shown here is derived from an EMBL/GenBank/DDBJ whole genome shotgun (WGS) entry which is preliminary data.</text>
</comment>
<dbReference type="InterPro" id="IPR000271">
    <property type="entry name" value="Ribosomal_bL34"/>
</dbReference>
<keyword evidence="6" id="KW-1185">Reference proteome</keyword>
<dbReference type="Proteomes" id="UP001217417">
    <property type="component" value="Unassembled WGS sequence"/>
</dbReference>
<gene>
    <name evidence="5" type="ORF">POJ06DRAFT_45061</name>
</gene>
<dbReference type="HAMAP" id="MF_00391">
    <property type="entry name" value="Ribosomal_bL34"/>
    <property type="match status" value="1"/>
</dbReference>
<dbReference type="NCBIfam" id="TIGR01030">
    <property type="entry name" value="rpmH_bact"/>
    <property type="match status" value="1"/>
</dbReference>
<evidence type="ECO:0000256" key="4">
    <source>
        <dbReference type="ARBA" id="ARBA00035274"/>
    </source>
</evidence>
<dbReference type="Gene3D" id="1.10.287.3980">
    <property type="match status" value="1"/>
</dbReference>
<keyword evidence="2 5" id="KW-0689">Ribosomal protein</keyword>
<proteinExistence type="inferred from homology"/>
<protein>
    <recommendedName>
        <fullName evidence="4">Large ribosomal subunit protein bL34m</fullName>
    </recommendedName>
</protein>
<evidence type="ECO:0000256" key="1">
    <source>
        <dbReference type="ARBA" id="ARBA00010111"/>
    </source>
</evidence>